<proteinExistence type="predicted"/>
<keyword evidence="2" id="KW-0032">Aminotransferase</keyword>
<dbReference type="AlphaFoldDB" id="A0A8J6PHY7"/>
<dbReference type="InterPro" id="IPR036038">
    <property type="entry name" value="Aminotransferase-like"/>
</dbReference>
<dbReference type="EMBL" id="JACVVX010000002">
    <property type="protein sequence ID" value="MBD0414423.1"/>
    <property type="molecule type" value="Genomic_DNA"/>
</dbReference>
<accession>A0A8J6PHY7</accession>
<sequence length="218" mass="23862">MPSESALRDGNGSSFGLIETFRWEPGSGFVRLERHLARLVASSAVLGFVYPEADIRDRLARIRGNGALRVRLELSATGTIDLAAQPFVPLPADTVWNVRIAQAQLDSTDTQLRHKTTRRGVYDAARAEFSRDDADEVILLNELGEICEGTITTIFAERDDGILVTPPLSSGLLAGVLREELLASGKAVEKIVHHADLERYARLFCGNSLRGLIPVSLR</sequence>
<dbReference type="NCBIfam" id="NF005731">
    <property type="entry name" value="PRK07546.1-5"/>
    <property type="match status" value="1"/>
</dbReference>
<dbReference type="InterPro" id="IPR001544">
    <property type="entry name" value="Aminotrans_IV"/>
</dbReference>
<dbReference type="InterPro" id="IPR043132">
    <property type="entry name" value="BCAT-like_C"/>
</dbReference>
<evidence type="ECO:0000313" key="2">
    <source>
        <dbReference type="EMBL" id="MBD0414423.1"/>
    </source>
</evidence>
<dbReference type="NCBIfam" id="NF005729">
    <property type="entry name" value="PRK07546.1-3"/>
    <property type="match status" value="1"/>
</dbReference>
<name>A0A8J6PHY7_9HYPH</name>
<evidence type="ECO:0000313" key="3">
    <source>
        <dbReference type="Proteomes" id="UP000643405"/>
    </source>
</evidence>
<evidence type="ECO:0000256" key="1">
    <source>
        <dbReference type="ARBA" id="ARBA00014472"/>
    </source>
</evidence>
<keyword evidence="2" id="KW-0808">Transferase</keyword>
<organism evidence="2 3">
    <name type="scientific">Oryzicola mucosus</name>
    <dbReference type="NCBI Taxonomy" id="2767425"/>
    <lineage>
        <taxon>Bacteria</taxon>
        <taxon>Pseudomonadati</taxon>
        <taxon>Pseudomonadota</taxon>
        <taxon>Alphaproteobacteria</taxon>
        <taxon>Hyphomicrobiales</taxon>
        <taxon>Phyllobacteriaceae</taxon>
        <taxon>Oryzicola</taxon>
    </lineage>
</organism>
<dbReference type="InterPro" id="IPR043131">
    <property type="entry name" value="BCAT-like_N"/>
</dbReference>
<dbReference type="Pfam" id="PF01063">
    <property type="entry name" value="Aminotran_4"/>
    <property type="match status" value="1"/>
</dbReference>
<dbReference type="GO" id="GO:0008483">
    <property type="term" value="F:transaminase activity"/>
    <property type="evidence" value="ECO:0007669"/>
    <property type="project" value="UniProtKB-KW"/>
</dbReference>
<protein>
    <recommendedName>
        <fullName evidence="1">Probable branched-chain-amino-acid aminotransferase</fullName>
    </recommendedName>
</protein>
<dbReference type="Proteomes" id="UP000643405">
    <property type="component" value="Unassembled WGS sequence"/>
</dbReference>
<dbReference type="Gene3D" id="3.20.10.10">
    <property type="entry name" value="D-amino Acid Aminotransferase, subunit A, domain 2"/>
    <property type="match status" value="1"/>
</dbReference>
<dbReference type="SUPFAM" id="SSF56752">
    <property type="entry name" value="D-aminoacid aminotransferase-like PLP-dependent enzymes"/>
    <property type="match status" value="1"/>
</dbReference>
<reference evidence="2" key="1">
    <citation type="submission" date="2020-09" db="EMBL/GenBank/DDBJ databases">
        <title>Genome seq and assembly of Tianweitania sp.</title>
        <authorList>
            <person name="Chhetri G."/>
        </authorList>
    </citation>
    <scope>NUCLEOTIDE SEQUENCE</scope>
    <source>
        <strain evidence="2">Rool2</strain>
    </source>
</reference>
<keyword evidence="3" id="KW-1185">Reference proteome</keyword>
<gene>
    <name evidence="2" type="ORF">ICI42_07145</name>
</gene>
<dbReference type="Gene3D" id="3.30.470.10">
    <property type="match status" value="1"/>
</dbReference>
<comment type="caution">
    <text evidence="2">The sequence shown here is derived from an EMBL/GenBank/DDBJ whole genome shotgun (WGS) entry which is preliminary data.</text>
</comment>
<dbReference type="RefSeq" id="WP_188163874.1">
    <property type="nucleotide sequence ID" value="NZ_JACVVX010000002.1"/>
</dbReference>